<gene>
    <name evidence="1" type="ORF">EPI10_023108</name>
</gene>
<evidence type="ECO:0000313" key="1">
    <source>
        <dbReference type="EMBL" id="KAA3472641.1"/>
    </source>
</evidence>
<name>A0A5B6VTY5_9ROSI</name>
<dbReference type="AlphaFoldDB" id="A0A5B6VTY5"/>
<reference evidence="1" key="1">
    <citation type="submission" date="2019-08" db="EMBL/GenBank/DDBJ databases">
        <authorList>
            <person name="Liu F."/>
        </authorList>
    </citation>
    <scope>NUCLEOTIDE SEQUENCE [LARGE SCALE GENOMIC DNA]</scope>
    <source>
        <strain evidence="1">PA1801</strain>
        <tissue evidence="1">Leaf</tissue>
    </source>
</reference>
<keyword evidence="1" id="KW-0695">RNA-directed DNA polymerase</keyword>
<organism evidence="1 2">
    <name type="scientific">Gossypium australe</name>
    <dbReference type="NCBI Taxonomy" id="47621"/>
    <lineage>
        <taxon>Eukaryota</taxon>
        <taxon>Viridiplantae</taxon>
        <taxon>Streptophyta</taxon>
        <taxon>Embryophyta</taxon>
        <taxon>Tracheophyta</taxon>
        <taxon>Spermatophyta</taxon>
        <taxon>Magnoliopsida</taxon>
        <taxon>eudicotyledons</taxon>
        <taxon>Gunneridae</taxon>
        <taxon>Pentapetalae</taxon>
        <taxon>rosids</taxon>
        <taxon>malvids</taxon>
        <taxon>Malvales</taxon>
        <taxon>Malvaceae</taxon>
        <taxon>Malvoideae</taxon>
        <taxon>Gossypium</taxon>
    </lineage>
</organism>
<evidence type="ECO:0000313" key="2">
    <source>
        <dbReference type="Proteomes" id="UP000325315"/>
    </source>
</evidence>
<keyword evidence="1" id="KW-0808">Transferase</keyword>
<keyword evidence="2" id="KW-1185">Reference proteome</keyword>
<proteinExistence type="predicted"/>
<dbReference type="EMBL" id="SMMG02000005">
    <property type="protein sequence ID" value="KAA3472641.1"/>
    <property type="molecule type" value="Genomic_DNA"/>
</dbReference>
<protein>
    <submittedName>
        <fullName evidence="1">Reverse transcriptase</fullName>
    </submittedName>
</protein>
<dbReference type="Proteomes" id="UP000325315">
    <property type="component" value="Unassembled WGS sequence"/>
</dbReference>
<dbReference type="PANTHER" id="PTHR19446">
    <property type="entry name" value="REVERSE TRANSCRIPTASES"/>
    <property type="match status" value="1"/>
</dbReference>
<sequence length="232" mass="26886">MSKSCLTWNKTVFGNIFTRKKKLEARIAGIQRTLRHQFVPGLWKLEKKLKEQLNLTLHQEETLWFQKSREKWVVQGDRNTKYFHTVTLVRRRRNKIEGLQNDMGEWITDLEALKQMTVKHCSPLKEKSARILLGGFPELLEQDISALSRDFTIEDIRTALLQMHPNKAPGPDGFHALFFQRFWDTLREAMGGLLLPILNGDASPKKINGTLLTLIPKTEAPQELTQFRPISL</sequence>
<keyword evidence="1" id="KW-0548">Nucleotidyltransferase</keyword>
<dbReference type="GO" id="GO:0003964">
    <property type="term" value="F:RNA-directed DNA polymerase activity"/>
    <property type="evidence" value="ECO:0007669"/>
    <property type="project" value="UniProtKB-KW"/>
</dbReference>
<accession>A0A5B6VTY5</accession>
<dbReference type="OrthoDB" id="1748430at2759"/>
<comment type="caution">
    <text evidence="1">The sequence shown here is derived from an EMBL/GenBank/DDBJ whole genome shotgun (WGS) entry which is preliminary data.</text>
</comment>